<evidence type="ECO:0000256" key="2">
    <source>
        <dbReference type="ARBA" id="ARBA00022803"/>
    </source>
</evidence>
<dbReference type="Pfam" id="PF13181">
    <property type="entry name" value="TPR_8"/>
    <property type="match status" value="1"/>
</dbReference>
<name>K9TH78_9CYAN</name>
<feature type="repeat" description="TPR" evidence="3">
    <location>
        <begin position="748"/>
        <end position="781"/>
    </location>
</feature>
<dbReference type="Pfam" id="PF13365">
    <property type="entry name" value="Trypsin_2"/>
    <property type="match status" value="2"/>
</dbReference>
<dbReference type="SMART" id="SM00028">
    <property type="entry name" value="TPR"/>
    <property type="match status" value="14"/>
</dbReference>
<proteinExistence type="predicted"/>
<dbReference type="PATRIC" id="fig|56110.3.peg.2497"/>
<dbReference type="SUPFAM" id="SSF50494">
    <property type="entry name" value="Trypsin-like serine proteases"/>
    <property type="match status" value="2"/>
</dbReference>
<dbReference type="EMBL" id="CP003607">
    <property type="protein sequence ID" value="AFY81753.1"/>
    <property type="molecule type" value="Genomic_DNA"/>
</dbReference>
<dbReference type="InterPro" id="IPR009003">
    <property type="entry name" value="Peptidase_S1_PA"/>
</dbReference>
<gene>
    <name evidence="4" type="ORF">Oscil6304_2088</name>
</gene>
<dbReference type="InParanoid" id="K9TH78"/>
<feature type="repeat" description="TPR" evidence="3">
    <location>
        <begin position="816"/>
        <end position="849"/>
    </location>
</feature>
<organism evidence="4 5">
    <name type="scientific">Oscillatoria acuminata PCC 6304</name>
    <dbReference type="NCBI Taxonomy" id="56110"/>
    <lineage>
        <taxon>Bacteria</taxon>
        <taxon>Bacillati</taxon>
        <taxon>Cyanobacteriota</taxon>
        <taxon>Cyanophyceae</taxon>
        <taxon>Oscillatoriophycideae</taxon>
        <taxon>Oscillatoriales</taxon>
        <taxon>Oscillatoriaceae</taxon>
        <taxon>Oscillatoria</taxon>
    </lineage>
</organism>
<dbReference type="Pfam" id="PF13414">
    <property type="entry name" value="TPR_11"/>
    <property type="match status" value="4"/>
</dbReference>
<evidence type="ECO:0000313" key="4">
    <source>
        <dbReference type="EMBL" id="AFY81753.1"/>
    </source>
</evidence>
<dbReference type="InterPro" id="IPR050498">
    <property type="entry name" value="Ycf3"/>
</dbReference>
<dbReference type="eggNOG" id="COG0265">
    <property type="taxonomic scope" value="Bacteria"/>
</dbReference>
<sequence>MVINKPSEMLLVGALLLLTPTLHSCQILPSISQPQINPNLSPEELHQLASAITVKVIGGESAGSGTIIRKVGRTYTVVTNQHVLQAVQGTSKYRLETNKEDELISVANIRIQTSDGLDYPATIVRGENINFQDNDLGLLEFNADKTYDVGTFPKSDLALKPGEKVWAAGFPAESPTPTSIVTEGTVSLIPDQALEQGYQLGYSNPIQNGMSGGPILNRQGDIIGFNGRQGNPLFGDPFVYANGDRPTDRERQKMVGLSWGLPVSVLAEAAPAMMKEAEPSLTGVAKQVYDNAKAVTVRIEARDKKYPSLDPIPGSGVIIAKQKNTYYVATARHVVESSGQNYELIAPDGRRYRIDYSKIKQQDGQDVALVQFISNEIYSIATLADYRVKEEERPWVFTAGWPKGESLRNRYFEFTPGFLFSSEQSSLAAQNTASLTQGYEMVYTNSTQGGMSGGPVLDIQGRVVGIHGRAESGEFGGVQLGRSLGIPANTLLGSLQVWGIEREWLQVETDPPPELDIHKDIHKFVDMIAALAVTQKTAPKQDATARDWINYGNQLWRVGRSEQAIEAFNQAIHLNRNSYAAWYARGLALSAADRDREAVWSFEQAIVIDNTPHEAWREQGKSLLFLKQYPQALASIDQAIQRQNQDAVLYMFRAGILSALNRYQEAVAAYTIAIDITPHSWAYNNRGAIRKDLGDVQGAIDDFNQAIKINPQNTNAYYNRGNARKESGDWQGVIADYTKAIDLNPQYADAYNNRGVARKDSGDLSGAIADYTKAIELNPLYAGAYYNRGYARKDSGDLSGAIDDYNQAIKINPQDAEAYVRRGIARAHSGDLPGAISDFTETIKINPQYALAYNNRGNARKDSGDLAGAIDDYNQAIKINPQLALAYNNRGNARRNSGDLSGAISDFTEAIKINPQYADAYYNRGVASSILEDMPGAISDFTEAIKINPQYADAYLNRGIVSSMSEDMPGAISDFTEAIKINPQYADAYYNRGVARYLSEDKQGGIEDIQKGEQLLCQQGKPECQQAKDALKQIEVGRSGVGQKNNLIE</sequence>
<protein>
    <submittedName>
        <fullName evidence="4">TPR repeat-containing protein</fullName>
    </submittedName>
</protein>
<feature type="repeat" description="TPR" evidence="3">
    <location>
        <begin position="782"/>
        <end position="815"/>
    </location>
</feature>
<feature type="repeat" description="TPR" evidence="3">
    <location>
        <begin position="850"/>
        <end position="883"/>
    </location>
</feature>
<keyword evidence="5" id="KW-1185">Reference proteome</keyword>
<evidence type="ECO:0000256" key="3">
    <source>
        <dbReference type="PROSITE-ProRule" id="PRU00339"/>
    </source>
</evidence>
<dbReference type="RefSeq" id="WP_015148397.1">
    <property type="nucleotide sequence ID" value="NC_019693.1"/>
</dbReference>
<feature type="repeat" description="TPR" evidence="3">
    <location>
        <begin position="918"/>
        <end position="951"/>
    </location>
</feature>
<feature type="repeat" description="TPR" evidence="3">
    <location>
        <begin position="952"/>
        <end position="985"/>
    </location>
</feature>
<keyword evidence="2 3" id="KW-0802">TPR repeat</keyword>
<dbReference type="AlphaFoldDB" id="K9TH78"/>
<dbReference type="PANTHER" id="PTHR44858">
    <property type="entry name" value="TETRATRICOPEPTIDE REPEAT PROTEIN 6"/>
    <property type="match status" value="1"/>
</dbReference>
<dbReference type="STRING" id="56110.Oscil6304_2088"/>
<dbReference type="Gene3D" id="2.40.10.10">
    <property type="entry name" value="Trypsin-like serine proteases"/>
    <property type="match status" value="4"/>
</dbReference>
<dbReference type="InterPro" id="IPR043504">
    <property type="entry name" value="Peptidase_S1_PA_chymotrypsin"/>
</dbReference>
<dbReference type="Pfam" id="PF00515">
    <property type="entry name" value="TPR_1"/>
    <property type="match status" value="1"/>
</dbReference>
<dbReference type="HOGENOM" id="CLU_005774_2_0_3"/>
<dbReference type="PROSITE" id="PS50293">
    <property type="entry name" value="TPR_REGION"/>
    <property type="match status" value="3"/>
</dbReference>
<feature type="repeat" description="TPR" evidence="3">
    <location>
        <begin position="884"/>
        <end position="917"/>
    </location>
</feature>
<keyword evidence="1" id="KW-0677">Repeat</keyword>
<dbReference type="Pfam" id="PF13432">
    <property type="entry name" value="TPR_16"/>
    <property type="match status" value="2"/>
</dbReference>
<evidence type="ECO:0000313" key="5">
    <source>
        <dbReference type="Proteomes" id="UP000010367"/>
    </source>
</evidence>
<dbReference type="OrthoDB" id="435074at2"/>
<dbReference type="InterPro" id="IPR011990">
    <property type="entry name" value="TPR-like_helical_dom_sf"/>
</dbReference>
<dbReference type="Gene3D" id="1.25.40.10">
    <property type="entry name" value="Tetratricopeptide repeat domain"/>
    <property type="match status" value="6"/>
</dbReference>
<evidence type="ECO:0000256" key="1">
    <source>
        <dbReference type="ARBA" id="ARBA00022737"/>
    </source>
</evidence>
<dbReference type="Proteomes" id="UP000010367">
    <property type="component" value="Chromosome"/>
</dbReference>
<dbReference type="GO" id="GO:0046813">
    <property type="term" value="P:receptor-mediated virion attachment to host cell"/>
    <property type="evidence" value="ECO:0007669"/>
    <property type="project" value="TreeGrafter"/>
</dbReference>
<dbReference type="PROSITE" id="PS50005">
    <property type="entry name" value="TPR"/>
    <property type="match status" value="10"/>
</dbReference>
<dbReference type="eggNOG" id="COG0457">
    <property type="taxonomic scope" value="Bacteria"/>
</dbReference>
<reference evidence="4 5" key="1">
    <citation type="submission" date="2012-06" db="EMBL/GenBank/DDBJ databases">
        <title>Finished chromosome of genome of Oscillatoria acuminata PCC 6304.</title>
        <authorList>
            <consortium name="US DOE Joint Genome Institute"/>
            <person name="Gugger M."/>
            <person name="Coursin T."/>
            <person name="Rippka R."/>
            <person name="Tandeau De Marsac N."/>
            <person name="Huntemann M."/>
            <person name="Wei C.-L."/>
            <person name="Han J."/>
            <person name="Detter J.C."/>
            <person name="Han C."/>
            <person name="Tapia R."/>
            <person name="Davenport K."/>
            <person name="Daligault H."/>
            <person name="Erkkila T."/>
            <person name="Gu W."/>
            <person name="Munk A.C.C."/>
            <person name="Teshima H."/>
            <person name="Xu Y."/>
            <person name="Chain P."/>
            <person name="Chen A."/>
            <person name="Krypides N."/>
            <person name="Mavromatis K."/>
            <person name="Markowitz V."/>
            <person name="Szeto E."/>
            <person name="Ivanova N."/>
            <person name="Mikhailova N."/>
            <person name="Ovchinnikova G."/>
            <person name="Pagani I."/>
            <person name="Pati A."/>
            <person name="Goodwin L."/>
            <person name="Peters L."/>
            <person name="Pitluck S."/>
            <person name="Woyke T."/>
            <person name="Kerfeld C."/>
        </authorList>
    </citation>
    <scope>NUCLEOTIDE SEQUENCE [LARGE SCALE GENOMIC DNA]</scope>
    <source>
        <strain evidence="4 5">PCC 6304</strain>
    </source>
</reference>
<dbReference type="GO" id="GO:0009279">
    <property type="term" value="C:cell outer membrane"/>
    <property type="evidence" value="ECO:0007669"/>
    <property type="project" value="TreeGrafter"/>
</dbReference>
<feature type="repeat" description="TPR" evidence="3">
    <location>
        <begin position="714"/>
        <end position="747"/>
    </location>
</feature>
<feature type="repeat" description="TPR" evidence="3">
    <location>
        <begin position="680"/>
        <end position="713"/>
    </location>
</feature>
<dbReference type="SUPFAM" id="SSF48452">
    <property type="entry name" value="TPR-like"/>
    <property type="match status" value="2"/>
</dbReference>
<dbReference type="InterPro" id="IPR019734">
    <property type="entry name" value="TPR_rpt"/>
</dbReference>
<feature type="repeat" description="TPR" evidence="3">
    <location>
        <begin position="545"/>
        <end position="578"/>
    </location>
</feature>
<accession>K9TH78</accession>
<dbReference type="PANTHER" id="PTHR44858:SF1">
    <property type="entry name" value="UDP-N-ACETYLGLUCOSAMINE--PEPTIDE N-ACETYLGLUCOSAMINYLTRANSFERASE SPINDLY-RELATED"/>
    <property type="match status" value="1"/>
</dbReference>
<dbReference type="KEGG" id="oac:Oscil6304_2088"/>